<gene>
    <name evidence="1" type="ORF">DPX16_13521</name>
</gene>
<evidence type="ECO:0000313" key="1">
    <source>
        <dbReference type="EMBL" id="ROL43590.1"/>
    </source>
</evidence>
<organism evidence="1 2">
    <name type="scientific">Anabarilius grahami</name>
    <name type="common">Kanglang fish</name>
    <name type="synonym">Barilius grahami</name>
    <dbReference type="NCBI Taxonomy" id="495550"/>
    <lineage>
        <taxon>Eukaryota</taxon>
        <taxon>Metazoa</taxon>
        <taxon>Chordata</taxon>
        <taxon>Craniata</taxon>
        <taxon>Vertebrata</taxon>
        <taxon>Euteleostomi</taxon>
        <taxon>Actinopterygii</taxon>
        <taxon>Neopterygii</taxon>
        <taxon>Teleostei</taxon>
        <taxon>Ostariophysi</taxon>
        <taxon>Cypriniformes</taxon>
        <taxon>Xenocyprididae</taxon>
        <taxon>Xenocypridinae</taxon>
        <taxon>Xenocypridinae incertae sedis</taxon>
        <taxon>Anabarilius</taxon>
    </lineage>
</organism>
<sequence>MQQCSHAYLRYTASALPVCGPRITSDSIIKCHVITRYGAMPLSLASHEKAERGLSSARTGVRFEGTLKRWSKPGTDSAKDRIGIKLLRGAVLTLTAAGEGC</sequence>
<protein>
    <submittedName>
        <fullName evidence="1">Uncharacterized protein</fullName>
    </submittedName>
</protein>
<evidence type="ECO:0000313" key="2">
    <source>
        <dbReference type="Proteomes" id="UP000281406"/>
    </source>
</evidence>
<accession>A0A3N0YCP1</accession>
<dbReference type="EMBL" id="RJVU01047928">
    <property type="protein sequence ID" value="ROL43590.1"/>
    <property type="molecule type" value="Genomic_DNA"/>
</dbReference>
<reference evidence="1 2" key="1">
    <citation type="submission" date="2018-10" db="EMBL/GenBank/DDBJ databases">
        <title>Genome assembly for a Yunnan-Guizhou Plateau 3E fish, Anabarilius grahami (Regan), and its evolutionary and genetic applications.</title>
        <authorList>
            <person name="Jiang W."/>
        </authorList>
    </citation>
    <scope>NUCLEOTIDE SEQUENCE [LARGE SCALE GENOMIC DNA]</scope>
    <source>
        <strain evidence="1">AG-KIZ</strain>
        <tissue evidence="1">Muscle</tissue>
    </source>
</reference>
<dbReference type="Proteomes" id="UP000281406">
    <property type="component" value="Unassembled WGS sequence"/>
</dbReference>
<keyword evidence="2" id="KW-1185">Reference proteome</keyword>
<dbReference type="AlphaFoldDB" id="A0A3N0YCP1"/>
<comment type="caution">
    <text evidence="1">The sequence shown here is derived from an EMBL/GenBank/DDBJ whole genome shotgun (WGS) entry which is preliminary data.</text>
</comment>
<name>A0A3N0YCP1_ANAGA</name>
<proteinExistence type="predicted"/>